<dbReference type="CDD" id="cd07205">
    <property type="entry name" value="Pat_PNPLA6_PNPLA7_NTE1_like"/>
    <property type="match status" value="1"/>
</dbReference>
<evidence type="ECO:0000256" key="3">
    <source>
        <dbReference type="ARBA" id="ARBA00023098"/>
    </source>
</evidence>
<dbReference type="GO" id="GO:0016787">
    <property type="term" value="F:hydrolase activity"/>
    <property type="evidence" value="ECO:0007669"/>
    <property type="project" value="UniProtKB-UniRule"/>
</dbReference>
<dbReference type="GO" id="GO:0016042">
    <property type="term" value="P:lipid catabolic process"/>
    <property type="evidence" value="ECO:0007669"/>
    <property type="project" value="UniProtKB-UniRule"/>
</dbReference>
<dbReference type="RefSeq" id="WP_128390217.1">
    <property type="nucleotide sequence ID" value="NZ_SBII01000008.1"/>
</dbReference>
<keyword evidence="5" id="KW-0732">Signal</keyword>
<name>A0A3S3RJ14_9FLAO</name>
<dbReference type="Gene3D" id="3.10.20.310">
    <property type="entry name" value="membrane protein fhac"/>
    <property type="match status" value="1"/>
</dbReference>
<comment type="caution">
    <text evidence="7">The sequence shown here is derived from an EMBL/GenBank/DDBJ whole genome shotgun (WGS) entry which is preliminary data.</text>
</comment>
<organism evidence="7 8">
    <name type="scientific">Flavobacterium cerinum</name>
    <dbReference type="NCBI Taxonomy" id="2502784"/>
    <lineage>
        <taxon>Bacteria</taxon>
        <taxon>Pseudomonadati</taxon>
        <taxon>Bacteroidota</taxon>
        <taxon>Flavobacteriia</taxon>
        <taxon>Flavobacteriales</taxon>
        <taxon>Flavobacteriaceae</taxon>
        <taxon>Flavobacterium</taxon>
    </lineage>
</organism>
<keyword evidence="1 4" id="KW-0378">Hydrolase</keyword>
<evidence type="ECO:0000256" key="1">
    <source>
        <dbReference type="ARBA" id="ARBA00022801"/>
    </source>
</evidence>
<dbReference type="Gene3D" id="3.40.1090.10">
    <property type="entry name" value="Cytosolic phospholipase A2 catalytic domain"/>
    <property type="match status" value="2"/>
</dbReference>
<evidence type="ECO:0000259" key="6">
    <source>
        <dbReference type="PROSITE" id="PS51635"/>
    </source>
</evidence>
<feature type="active site" description="Proton acceptor" evidence="4">
    <location>
        <position position="206"/>
    </location>
</feature>
<feature type="signal peptide" evidence="5">
    <location>
        <begin position="1"/>
        <end position="18"/>
    </location>
</feature>
<sequence>MKKIILLLCIIAFGSVMGQEKKDKPKVGVVLSGGGAKGLAHIGVLRVLEEAGVEVSYIGGTSMGAIIGGLYAAGYSANELDSIFNSLDPDAMLRDFTPRGSKNFFEKRNDELYALSLPFKKFKIGFPTAFSKGLYNYTTVNRLTDHVRYVRNFDDLPIPFVCIATDIETGTEVVLRKGVLPDAILASSAFPSLYSPVEIDGRLLIDGGVTNNYPIEEVRAMGADIIIGVDVQDPLKTRDQIKGATGVLIQINNYQMIQKMEGKREATDIYIKPDIAGFTVISFEEGREIIAKGEESGRKILDQLQKLGIGHPIVRKHITVQDSICVDQIKIEGLKNYTRSYVIGKLSFKPGTRISYEKLNNGITSLNATQNFTSLSYSFERDEDGEVLKLRVRENPMDRYIKFGLHYDGLYKSGLLVNYTHKNLIWRNDVASLDVILGDNFRYNFDYYIDNGFYLSYGLRSYFSSFNKNIAASYGVEKFDGIGNVKSVNIDFTDFTNQVYIQTIFAQRFLLGGGLEYKHLKIKSETVTDAEPVFDDSDYVSAYGYLKYDSYDNKYFPSKGYFFSGEAKTYVYSSDYTDSFERFTIIKGEIGAARKLGCNFTLSAEAETGFTLGEQRVGSFDFFLGGYGYYMTNGFRQFYGYDFLSVSGNSYIKGAITLDYKLLKSHHFNITANYANIGDDLYKEGEVFSIPEFSGYAVGYGMETVIGPVQLKHSWSPETNKHFTWVSVGFWF</sequence>
<evidence type="ECO:0000256" key="5">
    <source>
        <dbReference type="SAM" id="SignalP"/>
    </source>
</evidence>
<evidence type="ECO:0000313" key="7">
    <source>
        <dbReference type="EMBL" id="RWW99668.1"/>
    </source>
</evidence>
<keyword evidence="2 4" id="KW-0442">Lipid degradation</keyword>
<keyword evidence="8" id="KW-1185">Reference proteome</keyword>
<keyword evidence="3 4" id="KW-0443">Lipid metabolism</keyword>
<dbReference type="EMBL" id="SBII01000008">
    <property type="protein sequence ID" value="RWW99668.1"/>
    <property type="molecule type" value="Genomic_DNA"/>
</dbReference>
<dbReference type="Pfam" id="PF01734">
    <property type="entry name" value="Patatin"/>
    <property type="match status" value="1"/>
</dbReference>
<evidence type="ECO:0000256" key="2">
    <source>
        <dbReference type="ARBA" id="ARBA00022963"/>
    </source>
</evidence>
<dbReference type="Proteomes" id="UP000287527">
    <property type="component" value="Unassembled WGS sequence"/>
</dbReference>
<dbReference type="PANTHER" id="PTHR14226:SF76">
    <property type="entry name" value="NTE FAMILY PROTEIN RSSA"/>
    <property type="match status" value="1"/>
</dbReference>
<evidence type="ECO:0000256" key="4">
    <source>
        <dbReference type="PROSITE-ProRule" id="PRU01161"/>
    </source>
</evidence>
<dbReference type="Pfam" id="PF19143">
    <property type="entry name" value="Omp85_2"/>
    <property type="match status" value="1"/>
</dbReference>
<dbReference type="InterPro" id="IPR002641">
    <property type="entry name" value="PNPLA_dom"/>
</dbReference>
<dbReference type="InterPro" id="IPR043864">
    <property type="entry name" value="Omp85-like_dom"/>
</dbReference>
<evidence type="ECO:0000313" key="8">
    <source>
        <dbReference type="Proteomes" id="UP000287527"/>
    </source>
</evidence>
<accession>A0A3S3RJ14</accession>
<dbReference type="PROSITE" id="PS51635">
    <property type="entry name" value="PNPLA"/>
    <property type="match status" value="1"/>
</dbReference>
<dbReference type="OrthoDB" id="9770965at2"/>
<dbReference type="PANTHER" id="PTHR14226">
    <property type="entry name" value="NEUROPATHY TARGET ESTERASE/SWISS CHEESE D.MELANOGASTER"/>
    <property type="match status" value="1"/>
</dbReference>
<proteinExistence type="predicted"/>
<feature type="short sequence motif" description="DGA/G" evidence="4">
    <location>
        <begin position="206"/>
        <end position="208"/>
    </location>
</feature>
<reference evidence="7 8" key="1">
    <citation type="submission" date="2019-01" db="EMBL/GenBank/DDBJ databases">
        <title>Flavobacterium sp. nov.,isolated from freshwater.</title>
        <authorList>
            <person name="Zhang R."/>
            <person name="Du Z.-J."/>
        </authorList>
    </citation>
    <scope>NUCLEOTIDE SEQUENCE [LARGE SCALE GENOMIC DNA]</scope>
    <source>
        <strain evidence="7 8">1E403</strain>
    </source>
</reference>
<dbReference type="SUPFAM" id="SSF52151">
    <property type="entry name" value="FabD/lysophospholipase-like"/>
    <property type="match status" value="1"/>
</dbReference>
<feature type="active site" description="Nucleophile" evidence="4">
    <location>
        <position position="62"/>
    </location>
</feature>
<dbReference type="AlphaFoldDB" id="A0A3S3RJ14"/>
<dbReference type="InterPro" id="IPR050301">
    <property type="entry name" value="NTE"/>
</dbReference>
<feature type="chain" id="PRO_5018732466" evidence="5">
    <location>
        <begin position="19"/>
        <end position="732"/>
    </location>
</feature>
<dbReference type="InterPro" id="IPR016035">
    <property type="entry name" value="Acyl_Trfase/lysoPLipase"/>
</dbReference>
<protein>
    <submittedName>
        <fullName evidence="7">Patatin</fullName>
    </submittedName>
</protein>
<feature type="domain" description="PNPLA" evidence="6">
    <location>
        <begin position="29"/>
        <end position="219"/>
    </location>
</feature>
<gene>
    <name evidence="7" type="ORF">EPI11_12005</name>
</gene>
<feature type="short sequence motif" description="GXSXG" evidence="4">
    <location>
        <begin position="60"/>
        <end position="64"/>
    </location>
</feature>
<feature type="short sequence motif" description="GXGXXG" evidence="4">
    <location>
        <begin position="33"/>
        <end position="38"/>
    </location>
</feature>